<gene>
    <name evidence="2" type="ORF">HNP84_006261</name>
</gene>
<keyword evidence="1" id="KW-0732">Signal</keyword>
<proteinExistence type="predicted"/>
<dbReference type="PROSITE" id="PS51257">
    <property type="entry name" value="PROKAR_LIPOPROTEIN"/>
    <property type="match status" value="1"/>
</dbReference>
<evidence type="ECO:0000313" key="3">
    <source>
        <dbReference type="Proteomes" id="UP000578449"/>
    </source>
</evidence>
<evidence type="ECO:0000313" key="2">
    <source>
        <dbReference type="EMBL" id="MBB5136514.1"/>
    </source>
</evidence>
<accession>A0A840P5D0</accession>
<organism evidence="2 3">
    <name type="scientific">Thermocatellispora tengchongensis</name>
    <dbReference type="NCBI Taxonomy" id="1073253"/>
    <lineage>
        <taxon>Bacteria</taxon>
        <taxon>Bacillati</taxon>
        <taxon>Actinomycetota</taxon>
        <taxon>Actinomycetes</taxon>
        <taxon>Streptosporangiales</taxon>
        <taxon>Streptosporangiaceae</taxon>
        <taxon>Thermocatellispora</taxon>
    </lineage>
</organism>
<evidence type="ECO:0000256" key="1">
    <source>
        <dbReference type="SAM" id="SignalP"/>
    </source>
</evidence>
<feature type="signal peptide" evidence="1">
    <location>
        <begin position="1"/>
        <end position="19"/>
    </location>
</feature>
<feature type="chain" id="PRO_5032821506" evidence="1">
    <location>
        <begin position="20"/>
        <end position="134"/>
    </location>
</feature>
<protein>
    <submittedName>
        <fullName evidence="2">Phage-related protein</fullName>
    </submittedName>
</protein>
<dbReference type="Proteomes" id="UP000578449">
    <property type="component" value="Unassembled WGS sequence"/>
</dbReference>
<keyword evidence="3" id="KW-1185">Reference proteome</keyword>
<reference evidence="2 3" key="1">
    <citation type="submission" date="2020-08" db="EMBL/GenBank/DDBJ databases">
        <title>Genomic Encyclopedia of Type Strains, Phase IV (KMG-IV): sequencing the most valuable type-strain genomes for metagenomic binning, comparative biology and taxonomic classification.</title>
        <authorList>
            <person name="Goeker M."/>
        </authorList>
    </citation>
    <scope>NUCLEOTIDE SEQUENCE [LARGE SCALE GENOMIC DNA]</scope>
    <source>
        <strain evidence="2 3">DSM 45615</strain>
    </source>
</reference>
<comment type="caution">
    <text evidence="2">The sequence shown here is derived from an EMBL/GenBank/DDBJ whole genome shotgun (WGS) entry which is preliminary data.</text>
</comment>
<sequence>MKVGSYMFSVLSRRTLAIAAVAAALVGTAACGPGADTRATCAEAQKIMTEFPNKLSASVADPASFNKATDELAADLKALADKSDGDLAGALTDLSTLFGAVKIDASNPAAATAKLTELSTNAQNAAVKLGQACT</sequence>
<dbReference type="EMBL" id="JACHGN010000014">
    <property type="protein sequence ID" value="MBB5136514.1"/>
    <property type="molecule type" value="Genomic_DNA"/>
</dbReference>
<dbReference type="RefSeq" id="WP_185053384.1">
    <property type="nucleotide sequence ID" value="NZ_BAABIX010000011.1"/>
</dbReference>
<name>A0A840P5D0_9ACTN</name>
<dbReference type="AlphaFoldDB" id="A0A840P5D0"/>